<keyword evidence="4" id="KW-1185">Reference proteome</keyword>
<dbReference type="CDD" id="cd00475">
    <property type="entry name" value="Cis_IPPS"/>
    <property type="match status" value="1"/>
</dbReference>
<gene>
    <name evidence="3" type="ORF">CIB95_03275</name>
</gene>
<dbReference type="GO" id="GO:0016094">
    <property type="term" value="P:polyprenol biosynthetic process"/>
    <property type="evidence" value="ECO:0007669"/>
    <property type="project" value="TreeGrafter"/>
</dbReference>
<feature type="binding site" evidence="2">
    <location>
        <position position="223"/>
    </location>
    <ligand>
        <name>Mg(2+)</name>
        <dbReference type="ChEBI" id="CHEBI:18420"/>
    </ligand>
</feature>
<feature type="binding site" evidence="2">
    <location>
        <begin position="37"/>
        <end position="40"/>
    </location>
    <ligand>
        <name>substrate</name>
    </ligand>
</feature>
<reference evidence="3 4" key="2">
    <citation type="submission" date="2017-09" db="EMBL/GenBank/DDBJ databases">
        <title>Bacillus patelloidae sp. nov., isolated from the intestinal tract of a marine limpet.</title>
        <authorList>
            <person name="Liu R."/>
            <person name="Dong C."/>
            <person name="Shao Z."/>
        </authorList>
    </citation>
    <scope>NUCLEOTIDE SEQUENCE [LARGE SCALE GENOMIC DNA]</scope>
    <source>
        <strain evidence="3 4">SA5d-4</strain>
    </source>
</reference>
<dbReference type="GO" id="GO:0008834">
    <property type="term" value="F:ditrans,polycis-undecaprenyl-diphosphate synthase [(2E,6E)-farnesyl-diphosphate specific] activity"/>
    <property type="evidence" value="ECO:0007669"/>
    <property type="project" value="TreeGrafter"/>
</dbReference>
<evidence type="ECO:0000313" key="3">
    <source>
        <dbReference type="EMBL" id="OZM58604.1"/>
    </source>
</evidence>
<dbReference type="EC" id="2.5.1.-" evidence="2"/>
<sequence length="258" mass="29971">MLEMFTKWRANKKRSDIEHNSIDATRVPNHVAIIMDGNGRWAKKRNLPRIAGHGEGMKVVKKVAKYSNKIGVKVLTVYAFSTENWKRPKTEIDFIMKLPEQFLTSFLPELMEEEIQVRVIGDLNHLPNHTRQAVEKAVEQTKNNKRLILNFALNYGSRVEILNAVKGISDDVKNNNIALEDINEELFSNYLLTKDIADPDLLIRTSGELRISNFLMWQIAYSELWFTDVLWPDFDEEHLAKAIQDYQQRKRRFGGLQS</sequence>
<dbReference type="InterPro" id="IPR036424">
    <property type="entry name" value="UPP_synth-like_sf"/>
</dbReference>
<dbReference type="InterPro" id="IPR018520">
    <property type="entry name" value="UPP_synth-like_CS"/>
</dbReference>
<evidence type="ECO:0000256" key="2">
    <source>
        <dbReference type="HAMAP-Rule" id="MF_01139"/>
    </source>
</evidence>
<feature type="active site" evidence="2">
    <location>
        <position position="36"/>
    </location>
</feature>
<dbReference type="PANTHER" id="PTHR10291">
    <property type="entry name" value="DEHYDRODOLICHYL DIPHOSPHATE SYNTHASE FAMILY MEMBER"/>
    <property type="match status" value="1"/>
</dbReference>
<dbReference type="NCBIfam" id="TIGR00055">
    <property type="entry name" value="uppS"/>
    <property type="match status" value="1"/>
</dbReference>
<organism evidence="3 4">
    <name type="scientific">Lottiidibacillus patelloidae</name>
    <dbReference type="NCBI Taxonomy" id="2670334"/>
    <lineage>
        <taxon>Bacteria</taxon>
        <taxon>Bacillati</taxon>
        <taxon>Bacillota</taxon>
        <taxon>Bacilli</taxon>
        <taxon>Bacillales</taxon>
        <taxon>Bacillaceae</taxon>
        <taxon>Lottiidibacillus</taxon>
    </lineage>
</organism>
<keyword evidence="2" id="KW-0460">Magnesium</keyword>
<protein>
    <recommendedName>
        <fullName evidence="2">Isoprenyl transferase</fullName>
        <ecNumber evidence="2">2.5.1.-</ecNumber>
    </recommendedName>
</protein>
<comment type="cofactor">
    <cofactor evidence="2">
        <name>Mg(2+)</name>
        <dbReference type="ChEBI" id="CHEBI:18420"/>
    </cofactor>
    <text evidence="2">Binds 2 magnesium ions per subunit.</text>
</comment>
<reference evidence="4" key="1">
    <citation type="submission" date="2017-08" db="EMBL/GenBank/DDBJ databases">
        <authorList>
            <person name="Huang Z."/>
        </authorList>
    </citation>
    <scope>NUCLEOTIDE SEQUENCE [LARGE SCALE GENOMIC DNA]</scope>
    <source>
        <strain evidence="4">SA5d-4</strain>
    </source>
</reference>
<evidence type="ECO:0000313" key="4">
    <source>
        <dbReference type="Proteomes" id="UP000217083"/>
    </source>
</evidence>
<feature type="binding site" evidence="2">
    <location>
        <position position="53"/>
    </location>
    <ligand>
        <name>substrate</name>
    </ligand>
</feature>
<dbReference type="HAMAP" id="MF_01139">
    <property type="entry name" value="ISPT"/>
    <property type="match status" value="1"/>
</dbReference>
<comment type="caution">
    <text evidence="3">The sequence shown here is derived from an EMBL/GenBank/DDBJ whole genome shotgun (WGS) entry which is preliminary data.</text>
</comment>
<feature type="binding site" evidence="2">
    <location>
        <position position="49"/>
    </location>
    <ligand>
        <name>substrate</name>
    </ligand>
</feature>
<dbReference type="InterPro" id="IPR001441">
    <property type="entry name" value="UPP_synth-like"/>
</dbReference>
<dbReference type="GO" id="GO:0005829">
    <property type="term" value="C:cytosol"/>
    <property type="evidence" value="ECO:0007669"/>
    <property type="project" value="TreeGrafter"/>
</dbReference>
<comment type="similarity">
    <text evidence="2">Belongs to the UPP synthase family.</text>
</comment>
<dbReference type="EMBL" id="NPIA01000001">
    <property type="protein sequence ID" value="OZM58604.1"/>
    <property type="molecule type" value="Genomic_DNA"/>
</dbReference>
<feature type="binding site" evidence="2">
    <location>
        <begin position="210"/>
        <end position="212"/>
    </location>
    <ligand>
        <name>substrate</name>
    </ligand>
</feature>
<comment type="subunit">
    <text evidence="2">Homodimer.</text>
</comment>
<feature type="binding site" evidence="2">
    <location>
        <position position="41"/>
    </location>
    <ligand>
        <name>substrate</name>
    </ligand>
</feature>
<dbReference type="GO" id="GO:0030145">
    <property type="term" value="F:manganese ion binding"/>
    <property type="evidence" value="ECO:0007669"/>
    <property type="project" value="TreeGrafter"/>
</dbReference>
<feature type="binding site" evidence="2">
    <location>
        <position position="85"/>
    </location>
    <ligand>
        <name>substrate</name>
    </ligand>
</feature>
<keyword evidence="2" id="KW-0479">Metal-binding</keyword>
<keyword evidence="1 2" id="KW-0808">Transferase</keyword>
<dbReference type="RefSeq" id="WP_094921739.1">
    <property type="nucleotide sequence ID" value="NZ_NPIA01000001.1"/>
</dbReference>
<feature type="binding site" evidence="2">
    <location>
        <position position="36"/>
    </location>
    <ligand>
        <name>Mg(2+)</name>
        <dbReference type="ChEBI" id="CHEBI:18420"/>
    </ligand>
</feature>
<dbReference type="NCBIfam" id="NF011405">
    <property type="entry name" value="PRK14830.1"/>
    <property type="match status" value="1"/>
</dbReference>
<dbReference type="FunFam" id="3.40.1180.10:FF:000001">
    <property type="entry name" value="(2E,6E)-farnesyl-diphosphate-specific ditrans,polycis-undecaprenyl-diphosphate synthase"/>
    <property type="match status" value="1"/>
</dbReference>
<proteinExistence type="inferred from homology"/>
<dbReference type="PANTHER" id="PTHR10291:SF0">
    <property type="entry name" value="DEHYDRODOLICHYL DIPHOSPHATE SYNTHASE 2"/>
    <property type="match status" value="1"/>
</dbReference>
<feature type="active site" description="Proton acceptor" evidence="2">
    <location>
        <position position="84"/>
    </location>
</feature>
<dbReference type="Pfam" id="PF01255">
    <property type="entry name" value="Prenyltransf"/>
    <property type="match status" value="1"/>
</dbReference>
<dbReference type="PROSITE" id="PS01066">
    <property type="entry name" value="UPP_SYNTHASE"/>
    <property type="match status" value="1"/>
</dbReference>
<feature type="binding site" evidence="2">
    <location>
        <position position="87"/>
    </location>
    <ligand>
        <name>substrate</name>
    </ligand>
</feature>
<dbReference type="Gene3D" id="3.40.1180.10">
    <property type="entry name" value="Decaprenyl diphosphate synthase-like"/>
    <property type="match status" value="1"/>
</dbReference>
<dbReference type="GO" id="GO:0000287">
    <property type="term" value="F:magnesium ion binding"/>
    <property type="evidence" value="ECO:0007669"/>
    <property type="project" value="UniProtKB-UniRule"/>
</dbReference>
<dbReference type="AlphaFoldDB" id="A0A263BY14"/>
<accession>A0A263BY14</accession>
<comment type="function">
    <text evidence="2">Catalyzes the condensation of isopentenyl diphosphate (IPP) with allylic pyrophosphates generating different type of terpenoids.</text>
</comment>
<evidence type="ECO:0000256" key="1">
    <source>
        <dbReference type="ARBA" id="ARBA00022679"/>
    </source>
</evidence>
<feature type="binding site" evidence="2">
    <location>
        <position position="204"/>
    </location>
    <ligand>
        <name>substrate</name>
    </ligand>
</feature>
<dbReference type="Proteomes" id="UP000217083">
    <property type="component" value="Unassembled WGS sequence"/>
</dbReference>
<name>A0A263BY14_9BACI</name>
<feature type="binding site" evidence="2">
    <location>
        <begin position="81"/>
        <end position="83"/>
    </location>
    <ligand>
        <name>substrate</name>
    </ligand>
</feature>
<dbReference type="SUPFAM" id="SSF64005">
    <property type="entry name" value="Undecaprenyl diphosphate synthase"/>
    <property type="match status" value="1"/>
</dbReference>